<protein>
    <recommendedName>
        <fullName evidence="5">Photosystem reaction center subunit H</fullName>
    </recommendedName>
</protein>
<evidence type="ECO:0008006" key="5">
    <source>
        <dbReference type="Google" id="ProtNLM"/>
    </source>
</evidence>
<gene>
    <name evidence="3" type="ORF">DCF15_03625</name>
</gene>
<reference evidence="4" key="1">
    <citation type="submission" date="2018-04" db="EMBL/GenBank/DDBJ databases">
        <authorList>
            <person name="Cornet L."/>
        </authorList>
    </citation>
    <scope>NUCLEOTIDE SEQUENCE [LARGE SCALE GENOMIC DNA]</scope>
</reference>
<dbReference type="Pfam" id="PF05239">
    <property type="entry name" value="PRC"/>
    <property type="match status" value="1"/>
</dbReference>
<dbReference type="InterPro" id="IPR019060">
    <property type="entry name" value="DUF2382"/>
</dbReference>
<dbReference type="InterPro" id="IPR027275">
    <property type="entry name" value="PRC-brl_dom"/>
</dbReference>
<dbReference type="InterPro" id="IPR052967">
    <property type="entry name" value="Stress_Response_Assoc"/>
</dbReference>
<dbReference type="NCBIfam" id="TIGR02271">
    <property type="entry name" value="YsnF/AvaK domain"/>
    <property type="match status" value="1"/>
</dbReference>
<evidence type="ECO:0000259" key="2">
    <source>
        <dbReference type="Pfam" id="PF09557"/>
    </source>
</evidence>
<evidence type="ECO:0000313" key="4">
    <source>
        <dbReference type="Proteomes" id="UP000249794"/>
    </source>
</evidence>
<accession>A0A2W4ZLV8</accession>
<name>A0A2W4ZLV8_9CYAN</name>
<dbReference type="SUPFAM" id="SSF50346">
    <property type="entry name" value="PRC-barrel domain"/>
    <property type="match status" value="1"/>
</dbReference>
<dbReference type="PANTHER" id="PTHR38463:SF1">
    <property type="entry name" value="STRESS RESPONSE PROTEIN YSNF"/>
    <property type="match status" value="1"/>
</dbReference>
<dbReference type="Gene3D" id="3.90.50.10">
    <property type="entry name" value="Photosynthetic Reaction Center, subunit H, domain 2"/>
    <property type="match status" value="1"/>
</dbReference>
<dbReference type="AlphaFoldDB" id="A0A2W4ZLV8"/>
<dbReference type="PANTHER" id="PTHR38463">
    <property type="entry name" value="STRESS RESPONSE PROTEIN YSNF"/>
    <property type="match status" value="1"/>
</dbReference>
<feature type="domain" description="DUF2382" evidence="2">
    <location>
        <begin position="169"/>
        <end position="282"/>
    </location>
</feature>
<dbReference type="Pfam" id="PF09557">
    <property type="entry name" value="DUF2382"/>
    <property type="match status" value="1"/>
</dbReference>
<dbReference type="InterPro" id="IPR014747">
    <property type="entry name" value="Bac_photo_RC_H_C"/>
</dbReference>
<dbReference type="Proteomes" id="UP000249794">
    <property type="component" value="Unassembled WGS sequence"/>
</dbReference>
<proteinExistence type="predicted"/>
<dbReference type="EMBL" id="QBMP01000021">
    <property type="protein sequence ID" value="PZO59541.1"/>
    <property type="molecule type" value="Genomic_DNA"/>
</dbReference>
<organism evidence="3 4">
    <name type="scientific">Phormidesmis priestleyi</name>
    <dbReference type="NCBI Taxonomy" id="268141"/>
    <lineage>
        <taxon>Bacteria</taxon>
        <taxon>Bacillati</taxon>
        <taxon>Cyanobacteriota</taxon>
        <taxon>Cyanophyceae</taxon>
        <taxon>Leptolyngbyales</taxon>
        <taxon>Leptolyngbyaceae</taxon>
        <taxon>Phormidesmis</taxon>
    </lineage>
</organism>
<evidence type="ECO:0000259" key="1">
    <source>
        <dbReference type="Pfam" id="PF05239"/>
    </source>
</evidence>
<comment type="caution">
    <text evidence="3">The sequence shown here is derived from an EMBL/GenBank/DDBJ whole genome shotgun (WGS) entry which is preliminary data.</text>
</comment>
<feature type="domain" description="PRC-barrel" evidence="1">
    <location>
        <begin position="16"/>
        <end position="71"/>
    </location>
</feature>
<dbReference type="GO" id="GO:0019684">
    <property type="term" value="P:photosynthesis, light reaction"/>
    <property type="evidence" value="ECO:0007669"/>
    <property type="project" value="InterPro"/>
</dbReference>
<evidence type="ECO:0000313" key="3">
    <source>
        <dbReference type="EMBL" id="PZO59541.1"/>
    </source>
</evidence>
<reference evidence="3 4" key="2">
    <citation type="submission" date="2018-06" db="EMBL/GenBank/DDBJ databases">
        <title>Metagenomic assembly of (sub)arctic Cyanobacteria and their associated microbiome from non-axenic cultures.</title>
        <authorList>
            <person name="Baurain D."/>
        </authorList>
    </citation>
    <scope>NUCLEOTIDE SEQUENCE [LARGE SCALE GENOMIC DNA]</scope>
    <source>
        <strain evidence="3">ULC027bin1</strain>
    </source>
</reference>
<dbReference type="InterPro" id="IPR011033">
    <property type="entry name" value="PRC_barrel-like_sf"/>
</dbReference>
<sequence length="300" mass="33737">MNLYRIGDRHPNYPDTLFNGRDLKGLDVYSAEGHNMGSVYDLLVDEAGQLQYLVIGSKARHRLLLPISYCSDVADQSRVQVHSLNRHEFGRLPEYDDSQLKEVGQALQLYTMEPLERSHSVESTAPVDSLGTAQAPTAYATTNPFQQQTNRVQLEDPVPKNRASENRPIQLFEERLFTQKQRVKTGEIKISKHTVTGTDYADVPVTKEKIIIEIESIYGSDTRLDIGDAEVGEDGSMRMGIYEDQVEVCRRIVPYQTVSVRKEVVSDVVKAQETLRREELSISSDGAPYSDVTLSDSGRL</sequence>
<dbReference type="GO" id="GO:0030077">
    <property type="term" value="C:plasma membrane light-harvesting complex"/>
    <property type="evidence" value="ECO:0007669"/>
    <property type="project" value="InterPro"/>
</dbReference>